<protein>
    <submittedName>
        <fullName evidence="1">Uncharacterized protein</fullName>
    </submittedName>
</protein>
<dbReference type="EMBL" id="LC597885">
    <property type="protein sequence ID" value="BCP45665.1"/>
    <property type="molecule type" value="Genomic_RNA"/>
</dbReference>
<accession>A0A7R7YC42</accession>
<name>A0A7R7YC42_9VIRU</name>
<proteinExistence type="predicted"/>
<sequence>MSNRIGSGALRRRQDAHRVRVNNINSDRFDKIQAIVSETGEIDLIKTYTSLLTSKRFDEIDRIIASFHNGSFVITLDIDSNHSSDPQFISLKDEIDVFYKNEGDANFSEECSSIPSDSSANTTDAVADEAQDCTVDVADKIPDKRVDVPGIYVSERLPATHSPDGVVSEIKGKSKSESVTAQCKRVRSVGNSYDYPSSVIIYHEALEDLETVFFDSEICAAYNTTFVTNQHHEVMNGMVLTNNTAVFKASKSIKIAILGTHHVIPDLGSCFLLRSDKSLLDVFVLRVRQNPRRTKINWSTTVDLTHCVNWKTPSKRRKLSLPC</sequence>
<reference evidence="1" key="1">
    <citation type="submission" date="2020-12" db="EMBL/GenBank/DDBJ databases">
        <title>Osugoroshi viruses, novel members of Partitiviridae, are late male-killing virus in Homona magnanima.</title>
        <authorList>
            <person name="Fujita R."/>
            <person name="Inoue M."/>
            <person name="Takamatu T."/>
            <person name="Arai H."/>
            <person name="Nishino M."/>
            <person name="Abe N."/>
            <person name="Nakai M."/>
            <person name="Urayama S."/>
            <person name="Chiba Y."/>
            <person name="Kunimi Y."/>
        </authorList>
    </citation>
    <scope>NUCLEOTIDE SEQUENCE</scope>
</reference>
<organism evidence="1">
    <name type="scientific">Osugoroshi virus</name>
    <dbReference type="NCBI Taxonomy" id="2202814"/>
    <lineage>
        <taxon>Viruses</taxon>
        <taxon>Riboviria</taxon>
        <taxon>Orthornavirae</taxon>
        <taxon>Pisuviricota</taxon>
        <taxon>Duplopiviricetes</taxon>
        <taxon>Durnavirales</taxon>
        <taxon>Partitiviridae</taxon>
    </lineage>
</organism>
<evidence type="ECO:0000313" key="1">
    <source>
        <dbReference type="EMBL" id="BCP45665.1"/>
    </source>
</evidence>